<evidence type="ECO:0000313" key="6">
    <source>
        <dbReference type="EMBL" id="SDO70892.1"/>
    </source>
</evidence>
<feature type="compositionally biased region" description="Pro residues" evidence="3">
    <location>
        <begin position="301"/>
        <end position="328"/>
    </location>
</feature>
<sequence length="362" mass="36862">MNSLHLRTGVLGAAFAASLGLLGPAVASAQNCAPPPCSQTTVRGSAPSEESIQAETGPYTTATVAVSAQEGSGFGGGTIYHPTGTDCTFGGVVAIAGLNQSAESIAWWGPRIASQGFVVLIANAKAGTEGPAQRVADFKAAFTYLTDASSVKDQVDAGRLAAMGHSFGGGAALTLAEQLPSLKAIIPTSPSGLTDPGSIDGYPKVTVPTLIVAMQNDELAPPAVMGKMYYNSIPAPTAKAYMEFAGAMHTVPTSPNTMIGKAMVSWLKRFVDADSRFDQFLWPLTDPDSKLSAYQFVKPAQPAPSIPGCEPSPAPQPAPSPAPQPSPTPTTTRPTSPPSGDGQVGQVPVGAPETGGGSLAER</sequence>
<feature type="compositionally biased region" description="Gly residues" evidence="3">
    <location>
        <begin position="353"/>
        <end position="362"/>
    </location>
</feature>
<feature type="region of interest" description="Disordered" evidence="3">
    <location>
        <begin position="33"/>
        <end position="53"/>
    </location>
</feature>
<evidence type="ECO:0000313" key="7">
    <source>
        <dbReference type="Proteomes" id="UP000199651"/>
    </source>
</evidence>
<evidence type="ECO:0000256" key="1">
    <source>
        <dbReference type="ARBA" id="ARBA00008645"/>
    </source>
</evidence>
<dbReference type="OrthoDB" id="1466228at2"/>
<dbReference type="PANTHER" id="PTHR22946">
    <property type="entry name" value="DIENELACTONE HYDROLASE DOMAIN-CONTAINING PROTEIN-RELATED"/>
    <property type="match status" value="1"/>
</dbReference>
<evidence type="ECO:0000259" key="5">
    <source>
        <dbReference type="Pfam" id="PF12740"/>
    </source>
</evidence>
<keyword evidence="2 6" id="KW-0378">Hydrolase</keyword>
<feature type="compositionally biased region" description="Polar residues" evidence="3">
    <location>
        <begin position="38"/>
        <end position="53"/>
    </location>
</feature>
<accession>A0A1H0LRP4</accession>
<dbReference type="InterPro" id="IPR050261">
    <property type="entry name" value="FrsA_esterase"/>
</dbReference>
<gene>
    <name evidence="6" type="ORF">SAMN05192558_104257</name>
</gene>
<reference evidence="7" key="1">
    <citation type="submission" date="2016-10" db="EMBL/GenBank/DDBJ databases">
        <authorList>
            <person name="Varghese N."/>
            <person name="Submissions S."/>
        </authorList>
    </citation>
    <scope>NUCLEOTIDE SEQUENCE [LARGE SCALE GENOMIC DNA]</scope>
    <source>
        <strain evidence="7">IBRC-M 10655</strain>
    </source>
</reference>
<dbReference type="Pfam" id="PF12740">
    <property type="entry name" value="PETase"/>
    <property type="match status" value="1"/>
</dbReference>
<dbReference type="AlphaFoldDB" id="A0A1H0LRP4"/>
<keyword evidence="4" id="KW-0732">Signal</keyword>
<feature type="domain" description="PET hydrolase/cutinase-like" evidence="5">
    <location>
        <begin position="39"/>
        <end position="286"/>
    </location>
</feature>
<dbReference type="InterPro" id="IPR029058">
    <property type="entry name" value="AB_hydrolase_fold"/>
</dbReference>
<evidence type="ECO:0000256" key="2">
    <source>
        <dbReference type="ARBA" id="ARBA00022801"/>
    </source>
</evidence>
<evidence type="ECO:0000256" key="4">
    <source>
        <dbReference type="SAM" id="SignalP"/>
    </source>
</evidence>
<dbReference type="InterPro" id="IPR041127">
    <property type="entry name" value="PET_hydrolase/cutinase-like"/>
</dbReference>
<comment type="similarity">
    <text evidence="1">Belongs to the AB hydrolase superfamily.</text>
</comment>
<dbReference type="GO" id="GO:0052689">
    <property type="term" value="F:carboxylic ester hydrolase activity"/>
    <property type="evidence" value="ECO:0007669"/>
    <property type="project" value="UniProtKB-ARBA"/>
</dbReference>
<dbReference type="EMBL" id="FNJB01000004">
    <property type="protein sequence ID" value="SDO70892.1"/>
    <property type="molecule type" value="Genomic_DNA"/>
</dbReference>
<dbReference type="STRING" id="504798.SAMN05421871_10940"/>
<organism evidence="6 7">
    <name type="scientific">Actinokineospora alba</name>
    <dbReference type="NCBI Taxonomy" id="504798"/>
    <lineage>
        <taxon>Bacteria</taxon>
        <taxon>Bacillati</taxon>
        <taxon>Actinomycetota</taxon>
        <taxon>Actinomycetes</taxon>
        <taxon>Pseudonocardiales</taxon>
        <taxon>Pseudonocardiaceae</taxon>
        <taxon>Actinokineospora</taxon>
    </lineage>
</organism>
<dbReference type="Proteomes" id="UP000199651">
    <property type="component" value="Unassembled WGS sequence"/>
</dbReference>
<dbReference type="PANTHER" id="PTHR22946:SF9">
    <property type="entry name" value="POLYKETIDE TRANSFERASE AF380"/>
    <property type="match status" value="1"/>
</dbReference>
<evidence type="ECO:0000256" key="3">
    <source>
        <dbReference type="SAM" id="MobiDB-lite"/>
    </source>
</evidence>
<feature type="region of interest" description="Disordered" evidence="3">
    <location>
        <begin position="301"/>
        <end position="362"/>
    </location>
</feature>
<name>A0A1H0LRP4_9PSEU</name>
<feature type="signal peptide" evidence="4">
    <location>
        <begin position="1"/>
        <end position="29"/>
    </location>
</feature>
<feature type="chain" id="PRO_5011546789" evidence="4">
    <location>
        <begin position="30"/>
        <end position="362"/>
    </location>
</feature>
<dbReference type="RefSeq" id="WP_133794474.1">
    <property type="nucleotide sequence ID" value="NZ_FNDV01000009.1"/>
</dbReference>
<dbReference type="Gene3D" id="3.40.50.1820">
    <property type="entry name" value="alpha/beta hydrolase"/>
    <property type="match status" value="1"/>
</dbReference>
<keyword evidence="7" id="KW-1185">Reference proteome</keyword>
<proteinExistence type="inferred from homology"/>
<dbReference type="SUPFAM" id="SSF53474">
    <property type="entry name" value="alpha/beta-Hydrolases"/>
    <property type="match status" value="1"/>
</dbReference>
<protein>
    <submittedName>
        <fullName evidence="6">Dienelactone hydrolase</fullName>
    </submittedName>
</protein>